<dbReference type="Proteomes" id="UP000002943">
    <property type="component" value="Unassembled WGS sequence"/>
</dbReference>
<evidence type="ECO:0000313" key="1">
    <source>
        <dbReference type="EMBL" id="EFP94827.1"/>
    </source>
</evidence>
<gene>
    <name evidence="1" type="ORF">VIBC2010_16804</name>
</gene>
<protein>
    <submittedName>
        <fullName evidence="1">Uncharacterized protein</fullName>
    </submittedName>
</protein>
<evidence type="ECO:0000313" key="2">
    <source>
        <dbReference type="Proteomes" id="UP000002943"/>
    </source>
</evidence>
<comment type="caution">
    <text evidence="1">The sequence shown here is derived from an EMBL/GenBank/DDBJ whole genome shotgun (WGS) entry which is preliminary data.</text>
</comment>
<accession>E3BQ22</accession>
<proteinExistence type="predicted"/>
<dbReference type="AlphaFoldDB" id="E3BQ22"/>
<organism evidence="1 2">
    <name type="scientific">Vibrio caribbeanicus ATCC BAA-2122</name>
    <dbReference type="NCBI Taxonomy" id="796620"/>
    <lineage>
        <taxon>Bacteria</taxon>
        <taxon>Pseudomonadati</taxon>
        <taxon>Pseudomonadota</taxon>
        <taxon>Gammaproteobacteria</taxon>
        <taxon>Vibrionales</taxon>
        <taxon>Vibrionaceae</taxon>
        <taxon>Vibrio</taxon>
    </lineage>
</organism>
<keyword evidence="2" id="KW-1185">Reference proteome</keyword>
<dbReference type="EMBL" id="AEIU01000112">
    <property type="protein sequence ID" value="EFP94827.1"/>
    <property type="molecule type" value="Genomic_DNA"/>
</dbReference>
<dbReference type="STRING" id="796620.VIBC2010_16804"/>
<reference evidence="1 2" key="1">
    <citation type="journal article" date="2012" name="Int. J. Syst. Evol. Microbiol.">
        <title>Vibrio caribbeanicus sp. nov., isolated from the marine sponge Scleritoderma cyanea.</title>
        <authorList>
            <person name="Hoffmann M."/>
            <person name="Monday S.R."/>
            <person name="Allard M.W."/>
            <person name="Strain E.A."/>
            <person name="Whittaker P."/>
            <person name="Naum M."/>
            <person name="McCarthy P.J."/>
            <person name="Lopez J.V."/>
            <person name="Fischer M."/>
            <person name="Brown E.W."/>
        </authorList>
    </citation>
    <scope>NUCLEOTIDE SEQUENCE [LARGE SCALE GENOMIC DNA]</scope>
    <source>
        <strain evidence="1 2">ATCC BAA-2122</strain>
    </source>
</reference>
<sequence>MLLVTQNQTAQLGVVGLASFFGVCPDLVLIKVQSPSTHYEWFYYKK</sequence>
<name>E3BQ22_9VIBR</name>